<gene>
    <name evidence="3" type="ORF">PR048_002964</name>
</gene>
<dbReference type="PROSITE" id="PS51029">
    <property type="entry name" value="MADF"/>
    <property type="match status" value="1"/>
</dbReference>
<dbReference type="PANTHER" id="PTHR21505">
    <property type="entry name" value="MADF DOMAIN-CONTAINING PROTEIN-RELATED"/>
    <property type="match status" value="1"/>
</dbReference>
<dbReference type="PANTHER" id="PTHR21505:SF8">
    <property type="entry name" value="DPT-YFP REPRESSOR BY OVEREXPRESSION, ISOFORM D-RELATED"/>
    <property type="match status" value="1"/>
</dbReference>
<comment type="caution">
    <text evidence="3">The sequence shown here is derived from an EMBL/GenBank/DDBJ whole genome shotgun (WGS) entry which is preliminary data.</text>
</comment>
<dbReference type="Pfam" id="PF10545">
    <property type="entry name" value="MADF_DNA_bdg"/>
    <property type="match status" value="1"/>
</dbReference>
<dbReference type="Proteomes" id="UP001159363">
    <property type="component" value="Chromosome 1"/>
</dbReference>
<feature type="compositionally biased region" description="Acidic residues" evidence="1">
    <location>
        <begin position="111"/>
        <end position="127"/>
    </location>
</feature>
<name>A0ABQ9ILN7_9NEOP</name>
<organism evidence="3 4">
    <name type="scientific">Dryococelus australis</name>
    <dbReference type="NCBI Taxonomy" id="614101"/>
    <lineage>
        <taxon>Eukaryota</taxon>
        <taxon>Metazoa</taxon>
        <taxon>Ecdysozoa</taxon>
        <taxon>Arthropoda</taxon>
        <taxon>Hexapoda</taxon>
        <taxon>Insecta</taxon>
        <taxon>Pterygota</taxon>
        <taxon>Neoptera</taxon>
        <taxon>Polyneoptera</taxon>
        <taxon>Phasmatodea</taxon>
        <taxon>Verophasmatodea</taxon>
        <taxon>Anareolatae</taxon>
        <taxon>Phasmatidae</taxon>
        <taxon>Eurycanthinae</taxon>
        <taxon>Dryococelus</taxon>
    </lineage>
</organism>
<evidence type="ECO:0000313" key="3">
    <source>
        <dbReference type="EMBL" id="KAJ8897615.1"/>
    </source>
</evidence>
<protein>
    <recommendedName>
        <fullName evidence="2">MADF domain-containing protein</fullName>
    </recommendedName>
</protein>
<reference evidence="3 4" key="1">
    <citation type="submission" date="2023-02" db="EMBL/GenBank/DDBJ databases">
        <title>LHISI_Scaffold_Assembly.</title>
        <authorList>
            <person name="Stuart O.P."/>
            <person name="Cleave R."/>
            <person name="Magrath M.J.L."/>
            <person name="Mikheyev A.S."/>
        </authorList>
    </citation>
    <scope>NUCLEOTIDE SEQUENCE [LARGE SCALE GENOMIC DNA]</scope>
    <source>
        <strain evidence="3">Daus_M_001</strain>
        <tissue evidence="3">Leg muscle</tissue>
    </source>
</reference>
<accession>A0ABQ9ILN7</accession>
<proteinExistence type="predicted"/>
<evidence type="ECO:0000313" key="4">
    <source>
        <dbReference type="Proteomes" id="UP001159363"/>
    </source>
</evidence>
<sequence>MYRACSCFWEIISKDYTNRNLWNTAYEALVGKCKELKPDADKQYVSKKISSLRASFRRQLRKIQDARTSTGSAAEDVPEPTFWYYELLKFTLGQEKVRPGISSRKSRENSENEPSEDIEASDEKDESECTVQHAEVELLHNPSCYVVQQQLQASYPVQLSSQLVHNEYPTVISYAGSSQNYLPPSSNHDAQNQYVSDVLKIVSPSHHQTQRAMNSTSNKHAQAQNPTVYHNSQTSPNEHDSAVFNEFLRFPNNVDTGTNQQDQQSRYTVRVGFLQTSEPFRTCVVTVEPVGLGARIGAADRLAFE</sequence>
<dbReference type="EMBL" id="JARBHB010000001">
    <property type="protein sequence ID" value="KAJ8897615.1"/>
    <property type="molecule type" value="Genomic_DNA"/>
</dbReference>
<keyword evidence="4" id="KW-1185">Reference proteome</keyword>
<feature type="domain" description="MADF" evidence="2">
    <location>
        <begin position="1"/>
        <end position="96"/>
    </location>
</feature>
<evidence type="ECO:0000256" key="1">
    <source>
        <dbReference type="SAM" id="MobiDB-lite"/>
    </source>
</evidence>
<evidence type="ECO:0000259" key="2">
    <source>
        <dbReference type="PROSITE" id="PS51029"/>
    </source>
</evidence>
<feature type="region of interest" description="Disordered" evidence="1">
    <location>
        <begin position="99"/>
        <end position="127"/>
    </location>
</feature>
<dbReference type="InterPro" id="IPR006578">
    <property type="entry name" value="MADF-dom"/>
</dbReference>